<keyword evidence="4" id="KW-0378">Hydrolase</keyword>
<dbReference type="STRING" id="1503961.SAMN05421736_101166"/>
<evidence type="ECO:0000313" key="4">
    <source>
        <dbReference type="EMBL" id="SDY02468.1"/>
    </source>
</evidence>
<evidence type="ECO:0000256" key="2">
    <source>
        <dbReference type="SAM" id="SignalP"/>
    </source>
</evidence>
<feature type="domain" description="D-alanyl-D-alanine carboxypeptidase-like core" evidence="3">
    <location>
        <begin position="129"/>
        <end position="258"/>
    </location>
</feature>
<gene>
    <name evidence="4" type="ORF">SAMN05421736_101166</name>
</gene>
<dbReference type="PANTHER" id="PTHR34385">
    <property type="entry name" value="D-ALANYL-D-ALANINE CARBOXYPEPTIDASE"/>
    <property type="match status" value="1"/>
</dbReference>
<sequence>MKTPLITGLLLSVAFLFLTGCNHLQNDSDPDLSVFPQTEQGTEEKPSDDTSLPPADNIKEEENRSSLAEGEKDDSNSTQPEDSAVEADTDPESMAVIVNKEYSLPENYEPDDLVYPDVPFTFDEMIDKRMMRKEAGEALEKLFAAAAEDGVTLLGVSAYRSYDTQEQLYNNYVKRDGEEAAQTYSAFPGHSEHQTGLAIDVTGGDRICVVEDCFAGTEEAKWLEENAAEFGFIIRYLEGKELITGYKYEPWHIRYVGKEMAEAITALGVTLEEYYNVVPVSN</sequence>
<dbReference type="OrthoDB" id="9792074at2"/>
<accession>A0A1H3GIK6</accession>
<dbReference type="InterPro" id="IPR003709">
    <property type="entry name" value="VanY-like_core_dom"/>
</dbReference>
<dbReference type="InterPro" id="IPR009045">
    <property type="entry name" value="Zn_M74/Hedgehog-like"/>
</dbReference>
<dbReference type="GO" id="GO:0006508">
    <property type="term" value="P:proteolysis"/>
    <property type="evidence" value="ECO:0007669"/>
    <property type="project" value="InterPro"/>
</dbReference>
<feature type="chain" id="PRO_5039604539" evidence="2">
    <location>
        <begin position="25"/>
        <end position="282"/>
    </location>
</feature>
<dbReference type="GO" id="GO:0004180">
    <property type="term" value="F:carboxypeptidase activity"/>
    <property type="evidence" value="ECO:0007669"/>
    <property type="project" value="UniProtKB-KW"/>
</dbReference>
<feature type="signal peptide" evidence="2">
    <location>
        <begin position="1"/>
        <end position="24"/>
    </location>
</feature>
<dbReference type="PANTHER" id="PTHR34385:SF1">
    <property type="entry name" value="PEPTIDOGLYCAN L-ALANYL-D-GLUTAMATE ENDOPEPTIDASE CWLK"/>
    <property type="match status" value="1"/>
</dbReference>
<proteinExistence type="predicted"/>
<dbReference type="CDD" id="cd14852">
    <property type="entry name" value="LD-carboxypeptidase"/>
    <property type="match status" value="1"/>
</dbReference>
<feature type="compositionally biased region" description="Basic and acidic residues" evidence="1">
    <location>
        <begin position="57"/>
        <end position="75"/>
    </location>
</feature>
<evidence type="ECO:0000259" key="3">
    <source>
        <dbReference type="Pfam" id="PF02557"/>
    </source>
</evidence>
<keyword evidence="4" id="KW-0645">Protease</keyword>
<dbReference type="Pfam" id="PF02557">
    <property type="entry name" value="VanY"/>
    <property type="match status" value="1"/>
</dbReference>
<dbReference type="EMBL" id="FNPI01000001">
    <property type="protein sequence ID" value="SDY02468.1"/>
    <property type="molecule type" value="Genomic_DNA"/>
</dbReference>
<dbReference type="InterPro" id="IPR058193">
    <property type="entry name" value="VanY/YodJ_core_dom"/>
</dbReference>
<protein>
    <submittedName>
        <fullName evidence="4">D-alanyl-D-alanine carboxypeptidase</fullName>
    </submittedName>
</protein>
<keyword evidence="2" id="KW-0732">Signal</keyword>
<evidence type="ECO:0000313" key="5">
    <source>
        <dbReference type="Proteomes" id="UP000198935"/>
    </source>
</evidence>
<dbReference type="SUPFAM" id="SSF55166">
    <property type="entry name" value="Hedgehog/DD-peptidase"/>
    <property type="match status" value="1"/>
</dbReference>
<dbReference type="Gene3D" id="3.30.1380.10">
    <property type="match status" value="1"/>
</dbReference>
<dbReference type="AlphaFoldDB" id="A0A1H3GIK6"/>
<dbReference type="InterPro" id="IPR052179">
    <property type="entry name" value="DD-CPase-like"/>
</dbReference>
<keyword evidence="4" id="KW-0121">Carboxypeptidase</keyword>
<dbReference type="Proteomes" id="UP000198935">
    <property type="component" value="Unassembled WGS sequence"/>
</dbReference>
<keyword evidence="5" id="KW-1185">Reference proteome</keyword>
<organism evidence="4 5">
    <name type="scientific">Evansella caseinilytica</name>
    <dbReference type="NCBI Taxonomy" id="1503961"/>
    <lineage>
        <taxon>Bacteria</taxon>
        <taxon>Bacillati</taxon>
        <taxon>Bacillota</taxon>
        <taxon>Bacilli</taxon>
        <taxon>Bacillales</taxon>
        <taxon>Bacillaceae</taxon>
        <taxon>Evansella</taxon>
    </lineage>
</organism>
<name>A0A1H3GIK6_9BACI</name>
<evidence type="ECO:0000256" key="1">
    <source>
        <dbReference type="SAM" id="MobiDB-lite"/>
    </source>
</evidence>
<reference evidence="5" key="1">
    <citation type="submission" date="2016-10" db="EMBL/GenBank/DDBJ databases">
        <authorList>
            <person name="Varghese N."/>
            <person name="Submissions S."/>
        </authorList>
    </citation>
    <scope>NUCLEOTIDE SEQUENCE [LARGE SCALE GENOMIC DNA]</scope>
    <source>
        <strain evidence="5">SP</strain>
    </source>
</reference>
<dbReference type="PROSITE" id="PS51257">
    <property type="entry name" value="PROKAR_LIPOPROTEIN"/>
    <property type="match status" value="1"/>
</dbReference>
<feature type="region of interest" description="Disordered" evidence="1">
    <location>
        <begin position="26"/>
        <end position="94"/>
    </location>
</feature>